<accession>A0A0S4RH61</accession>
<keyword evidence="2" id="KW-0805">Transcription regulation</keyword>
<comment type="caution">
    <text evidence="6">The sequence shown here is derived from an EMBL/GenBank/DDBJ whole genome shotgun (WGS) entry which is preliminary data.</text>
</comment>
<organism evidence="6 7">
    <name type="scientific">Campylobacter hyointestinalis subsp. hyointestinalis</name>
    <dbReference type="NCBI Taxonomy" id="91352"/>
    <lineage>
        <taxon>Bacteria</taxon>
        <taxon>Pseudomonadati</taxon>
        <taxon>Campylobacterota</taxon>
        <taxon>Epsilonproteobacteria</taxon>
        <taxon>Campylobacterales</taxon>
        <taxon>Campylobacteraceae</taxon>
        <taxon>Campylobacter</taxon>
    </lineage>
</organism>
<evidence type="ECO:0000313" key="6">
    <source>
        <dbReference type="EMBL" id="CUU73410.1"/>
    </source>
</evidence>
<sequence>MKVDKRDLILESIIQAYLEVNEPIGSSELGIRMNVSIPASTIRVYFKKLSDEGAITQLHISGGRIPTFATMKLYWQDRLKFNSPINIINSDVLNFLVYDFGLYCMIFGVSKLVLSEVLNVENRFLILDFVGESIVLKYNPKVEKFLNNIIGISLEDLDKVSMQVGLSELRSKIKELKRNRIYFQENEKVAFEMFKDDRIKSILEPSFEHIFRTNLAFNPVFEPGFMGLKTDVIFEGKSAVMICAGSVYSDYEKFLTSIKEAA</sequence>
<evidence type="ECO:0000256" key="1">
    <source>
        <dbReference type="ARBA" id="ARBA00022491"/>
    </source>
</evidence>
<proteinExistence type="predicted"/>
<evidence type="ECO:0000256" key="2">
    <source>
        <dbReference type="ARBA" id="ARBA00023015"/>
    </source>
</evidence>
<feature type="coiled-coil region" evidence="5">
    <location>
        <begin position="159"/>
        <end position="186"/>
    </location>
</feature>
<evidence type="ECO:0000256" key="3">
    <source>
        <dbReference type="ARBA" id="ARBA00023016"/>
    </source>
</evidence>
<dbReference type="InterPro" id="IPR036390">
    <property type="entry name" value="WH_DNA-bd_sf"/>
</dbReference>
<name>A0A0S4RH61_CAMHY</name>
<dbReference type="GO" id="GO:0003677">
    <property type="term" value="F:DNA binding"/>
    <property type="evidence" value="ECO:0007669"/>
    <property type="project" value="InterPro"/>
</dbReference>
<dbReference type="Gene3D" id="1.10.10.10">
    <property type="entry name" value="Winged helix-like DNA-binding domain superfamily/Winged helix DNA-binding domain"/>
    <property type="match status" value="1"/>
</dbReference>
<protein>
    <submittedName>
        <fullName evidence="6">Heat-inducible transcription repressor</fullName>
    </submittedName>
</protein>
<keyword evidence="7" id="KW-1185">Reference proteome</keyword>
<keyword evidence="4" id="KW-0804">Transcription</keyword>
<dbReference type="EMBL" id="FAVB01000001">
    <property type="protein sequence ID" value="CUU73410.1"/>
    <property type="molecule type" value="Genomic_DNA"/>
</dbReference>
<gene>
    <name evidence="6" type="primary">hrcA</name>
    <name evidence="6" type="ORF">ERS686654_00513</name>
</gene>
<dbReference type="AlphaFoldDB" id="A0A0S4RH61"/>
<dbReference type="PANTHER" id="PTHR34824">
    <property type="entry name" value="HEAT-INDUCIBLE TRANSCRIPTION REPRESSOR HRCA"/>
    <property type="match status" value="1"/>
</dbReference>
<dbReference type="PANTHER" id="PTHR34824:SF1">
    <property type="entry name" value="HEAT-INDUCIBLE TRANSCRIPTION REPRESSOR HRCA"/>
    <property type="match status" value="1"/>
</dbReference>
<dbReference type="NCBIfam" id="NF003033">
    <property type="entry name" value="PRK03911.1"/>
    <property type="match status" value="1"/>
</dbReference>
<evidence type="ECO:0000256" key="5">
    <source>
        <dbReference type="SAM" id="Coils"/>
    </source>
</evidence>
<dbReference type="InterPro" id="IPR002571">
    <property type="entry name" value="HrcA"/>
</dbReference>
<dbReference type="SUPFAM" id="SSF46785">
    <property type="entry name" value="Winged helix' DNA-binding domain"/>
    <property type="match status" value="1"/>
</dbReference>
<dbReference type="RefSeq" id="WP_059434984.1">
    <property type="nucleotide sequence ID" value="NZ_FAVB01000001.1"/>
</dbReference>
<keyword evidence="1" id="KW-0678">Repressor</keyword>
<evidence type="ECO:0000313" key="7">
    <source>
        <dbReference type="Proteomes" id="UP000052237"/>
    </source>
</evidence>
<keyword evidence="5" id="KW-0175">Coiled coil</keyword>
<dbReference type="Proteomes" id="UP000052237">
    <property type="component" value="Unassembled WGS sequence"/>
</dbReference>
<evidence type="ECO:0000256" key="4">
    <source>
        <dbReference type="ARBA" id="ARBA00023163"/>
    </source>
</evidence>
<dbReference type="InterPro" id="IPR036388">
    <property type="entry name" value="WH-like_DNA-bd_sf"/>
</dbReference>
<reference evidence="6 7" key="1">
    <citation type="submission" date="2015-11" db="EMBL/GenBank/DDBJ databases">
        <authorList>
            <consortium name="Pathogen Informatics"/>
        </authorList>
    </citation>
    <scope>NUCLEOTIDE SEQUENCE [LARGE SCALE GENOMIC DNA]</scope>
    <source>
        <strain evidence="6 7">006A-0059</strain>
    </source>
</reference>
<dbReference type="GO" id="GO:0045892">
    <property type="term" value="P:negative regulation of DNA-templated transcription"/>
    <property type="evidence" value="ECO:0007669"/>
    <property type="project" value="TreeGrafter"/>
</dbReference>
<keyword evidence="3" id="KW-0346">Stress response</keyword>